<reference evidence="2" key="1">
    <citation type="journal article" date="2019" name="Int. J. Syst. Evol. Microbiol.">
        <title>The Global Catalogue of Microorganisms (GCM) 10K type strain sequencing project: providing services to taxonomists for standard genome sequencing and annotation.</title>
        <authorList>
            <consortium name="The Broad Institute Genomics Platform"/>
            <consortium name="The Broad Institute Genome Sequencing Center for Infectious Disease"/>
            <person name="Wu L."/>
            <person name="Ma J."/>
        </authorList>
    </citation>
    <scope>NUCLEOTIDE SEQUENCE [LARGE SCALE GENOMIC DNA]</scope>
    <source>
        <strain evidence="2">CGMCC 4.7643</strain>
    </source>
</reference>
<accession>A0ABW5GHL2</accession>
<keyword evidence="2" id="KW-1185">Reference proteome</keyword>
<dbReference type="Pfam" id="PF07366">
    <property type="entry name" value="SnoaL"/>
    <property type="match status" value="1"/>
</dbReference>
<dbReference type="InterPro" id="IPR032710">
    <property type="entry name" value="NTF2-like_dom_sf"/>
</dbReference>
<dbReference type="Gene3D" id="3.10.450.50">
    <property type="match status" value="1"/>
</dbReference>
<evidence type="ECO:0000313" key="1">
    <source>
        <dbReference type="EMBL" id="MFD2459529.1"/>
    </source>
</evidence>
<comment type="caution">
    <text evidence="1">The sequence shown here is derived from an EMBL/GenBank/DDBJ whole genome shotgun (WGS) entry which is preliminary data.</text>
</comment>
<gene>
    <name evidence="1" type="ORF">ACFSYJ_13030</name>
</gene>
<dbReference type="SUPFAM" id="SSF54427">
    <property type="entry name" value="NTF2-like"/>
    <property type="match status" value="1"/>
</dbReference>
<dbReference type="InterPro" id="IPR009959">
    <property type="entry name" value="Cyclase_SnoaL-like"/>
</dbReference>
<sequence length="149" mass="16254">MSTPGKAVLRRFLDHLNAHDLTTIDEVVADDVVESGPIVVDAPSGGIENFRTGWARMLTAFPDLRVEAETMLAEGDRVAATISLSATNTGYYRRGEATGRHATWRGFVVVRVRDGRIAEIDAQTDRFGMLRQLGIIGDDDELAAPRQAS</sequence>
<proteinExistence type="predicted"/>
<dbReference type="Proteomes" id="UP001597419">
    <property type="component" value="Unassembled WGS sequence"/>
</dbReference>
<organism evidence="1 2">
    <name type="scientific">Amycolatopsis samaneae</name>
    <dbReference type="NCBI Taxonomy" id="664691"/>
    <lineage>
        <taxon>Bacteria</taxon>
        <taxon>Bacillati</taxon>
        <taxon>Actinomycetota</taxon>
        <taxon>Actinomycetes</taxon>
        <taxon>Pseudonocardiales</taxon>
        <taxon>Pseudonocardiaceae</taxon>
        <taxon>Amycolatopsis</taxon>
    </lineage>
</organism>
<dbReference type="PANTHER" id="PTHR38436">
    <property type="entry name" value="POLYKETIDE CYCLASE SNOAL-LIKE DOMAIN"/>
    <property type="match status" value="1"/>
</dbReference>
<dbReference type="EMBL" id="JBHUKU010000006">
    <property type="protein sequence ID" value="MFD2459529.1"/>
    <property type="molecule type" value="Genomic_DNA"/>
</dbReference>
<dbReference type="RefSeq" id="WP_345396891.1">
    <property type="nucleotide sequence ID" value="NZ_BAABHG010000008.1"/>
</dbReference>
<protein>
    <submittedName>
        <fullName evidence="1">Ester cyclase</fullName>
    </submittedName>
</protein>
<evidence type="ECO:0000313" key="2">
    <source>
        <dbReference type="Proteomes" id="UP001597419"/>
    </source>
</evidence>
<name>A0ABW5GHL2_9PSEU</name>
<dbReference type="PANTHER" id="PTHR38436:SF1">
    <property type="entry name" value="ESTER CYCLASE"/>
    <property type="match status" value="1"/>
</dbReference>